<evidence type="ECO:0000256" key="3">
    <source>
        <dbReference type="SAM" id="Phobius"/>
    </source>
</evidence>
<evidence type="ECO:0000313" key="5">
    <source>
        <dbReference type="Proteomes" id="UP000654075"/>
    </source>
</evidence>
<comment type="caution">
    <text evidence="4">The sequence shown here is derived from an EMBL/GenBank/DDBJ whole genome shotgun (WGS) entry which is preliminary data.</text>
</comment>
<dbReference type="InterPro" id="IPR050645">
    <property type="entry name" value="Histidine_acid_phosphatase"/>
</dbReference>
<feature type="region of interest" description="Disordered" evidence="2">
    <location>
        <begin position="1"/>
        <end position="22"/>
    </location>
</feature>
<name>A0A813HMF8_POLGL</name>
<dbReference type="OMA" id="RETNTTH"/>
<dbReference type="Gene3D" id="3.40.50.1240">
    <property type="entry name" value="Phosphoglycerate mutase-like"/>
    <property type="match status" value="1"/>
</dbReference>
<protein>
    <recommendedName>
        <fullName evidence="6">Acid phosphatase</fullName>
    </recommendedName>
</protein>
<sequence length="552" mass="61643">MAPKRKRRLQRTSHEVTSSSASPACLNPAVADDAFEDVGMKSNSLKLVSAYVLQRHTDRWLYRHDTISDLCWPGQENSSSASSRLADDECLLPGDEFGYQELVTVWETWPRTSDPYAAPARGSCQLPAGKPQATRQGLHHVKRWGDLLWWQYVGYGMLEERCPVGQVALHADSAQKNELTLQSAFEVLCDRPATLAEFPKESTLVNSSAEPTLLTPWYLVQGQCRGPRLTELLAEAEAARLNSTWWTRDVEELAARTANITGHEPPPPDQAARFLSAVVDCTVVHSCTGLRDVPSQLLSKQTGLPSQEGLFGLIDRAETADLNWPLNYWRSKGDKAFVEFSSLYFGYFFAVLADQLKAAANGVPGAPRLTISVMSDINIVPLLTMYGLHKAASVRPPYLAALVHELYQDASGHYHIRVLYDGKTQRVCTGASDYPLCPLSQWEEEVVKRYTPSKSACPVLYNSYDCIADRGYAGGLLAEWLPWLQHWEEHTTVAGFSFLAGLWVGLLLLWCCCFRPSSLFRLFFRGRSLSTNSSRDRSYSTDSSSQWLLRSC</sequence>
<dbReference type="InterPro" id="IPR029033">
    <property type="entry name" value="His_PPase_superfam"/>
</dbReference>
<reference evidence="4" key="1">
    <citation type="submission" date="2021-02" db="EMBL/GenBank/DDBJ databases">
        <authorList>
            <person name="Dougan E. K."/>
            <person name="Rhodes N."/>
            <person name="Thang M."/>
            <person name="Chan C."/>
        </authorList>
    </citation>
    <scope>NUCLEOTIDE SEQUENCE</scope>
</reference>
<feature type="transmembrane region" description="Helical" evidence="3">
    <location>
        <begin position="493"/>
        <end position="514"/>
    </location>
</feature>
<evidence type="ECO:0000313" key="4">
    <source>
        <dbReference type="EMBL" id="CAE8638610.1"/>
    </source>
</evidence>
<keyword evidence="3" id="KW-0472">Membrane</keyword>
<dbReference type="PANTHER" id="PTHR11567">
    <property type="entry name" value="ACID PHOSPHATASE-RELATED"/>
    <property type="match status" value="1"/>
</dbReference>
<evidence type="ECO:0000256" key="1">
    <source>
        <dbReference type="ARBA" id="ARBA00022801"/>
    </source>
</evidence>
<keyword evidence="3" id="KW-0812">Transmembrane</keyword>
<dbReference type="SUPFAM" id="SSF53254">
    <property type="entry name" value="Phosphoglycerate mutase-like"/>
    <property type="match status" value="1"/>
</dbReference>
<dbReference type="PANTHER" id="PTHR11567:SF110">
    <property type="entry name" value="2-PHOSPHOXYLOSE PHOSPHATASE 1"/>
    <property type="match status" value="1"/>
</dbReference>
<feature type="compositionally biased region" description="Basic residues" evidence="2">
    <location>
        <begin position="1"/>
        <end position="11"/>
    </location>
</feature>
<dbReference type="OrthoDB" id="10673558at2759"/>
<dbReference type="Proteomes" id="UP000654075">
    <property type="component" value="Unassembled WGS sequence"/>
</dbReference>
<dbReference type="GO" id="GO:0016791">
    <property type="term" value="F:phosphatase activity"/>
    <property type="evidence" value="ECO:0007669"/>
    <property type="project" value="TreeGrafter"/>
</dbReference>
<organism evidence="4 5">
    <name type="scientific">Polarella glacialis</name>
    <name type="common">Dinoflagellate</name>
    <dbReference type="NCBI Taxonomy" id="89957"/>
    <lineage>
        <taxon>Eukaryota</taxon>
        <taxon>Sar</taxon>
        <taxon>Alveolata</taxon>
        <taxon>Dinophyceae</taxon>
        <taxon>Suessiales</taxon>
        <taxon>Suessiaceae</taxon>
        <taxon>Polarella</taxon>
    </lineage>
</organism>
<accession>A0A813HMF8</accession>
<keyword evidence="5" id="KW-1185">Reference proteome</keyword>
<dbReference type="AlphaFoldDB" id="A0A813HMF8"/>
<proteinExistence type="predicted"/>
<keyword evidence="3" id="KW-1133">Transmembrane helix</keyword>
<evidence type="ECO:0000256" key="2">
    <source>
        <dbReference type="SAM" id="MobiDB-lite"/>
    </source>
</evidence>
<keyword evidence="1" id="KW-0378">Hydrolase</keyword>
<evidence type="ECO:0008006" key="6">
    <source>
        <dbReference type="Google" id="ProtNLM"/>
    </source>
</evidence>
<gene>
    <name evidence="4" type="ORF">PGLA1383_LOCUS53773</name>
</gene>
<dbReference type="EMBL" id="CAJNNV010032019">
    <property type="protein sequence ID" value="CAE8638610.1"/>
    <property type="molecule type" value="Genomic_DNA"/>
</dbReference>